<keyword evidence="3" id="KW-0378">Hydrolase</keyword>
<feature type="domain" description="Helicase C-terminal" evidence="2">
    <location>
        <begin position="804"/>
        <end position="974"/>
    </location>
</feature>
<dbReference type="InterPro" id="IPR001650">
    <property type="entry name" value="Helicase_C-like"/>
</dbReference>
<gene>
    <name evidence="3" type="ORF">OV287_10045</name>
</gene>
<dbReference type="Pfam" id="PF00271">
    <property type="entry name" value="Helicase_C"/>
    <property type="match status" value="1"/>
</dbReference>
<sequence length="1111" mass="122775">MKVPSEDQGTQSNETPEPTAGRGEASEVVTEEAERALEKMAGRSGRDQGAEDFDLSEANRYRPSSMAVTFLAELVPGAVLSVDYSGGRYRPLQVTVGTAGRTWWVRSPVAGGTSFTAEQLIASSSRVLPGKPHVTSPVGPELRVETLCRPFVGADPDSRLFLVTVCLLNRKSVDGAPDEACLFQSAFTVTLRSPSGPSALIAPYPRAPAELMDEEEQEIAMLYRDAQTFAVGHGCAAEWSATSAEGSRVEWVRAECLPTFEAPSVTPDIQRPDGSLLQVRMAPLAGLEPGDDGFSSLEEVVELYGKWIATQEEAAKLLAGHQPAAARHLALCKDAHRRMKGGLAYLRRNELALKAFQLANHAMLLQQVRTASRQVRRREYDRKEKRWKLSSPIEPVRLPDPSESRGRWRPFQIAFLLISLESTLEPSSEPSASERETVELIWFPTGGGKTEAYLGLTAFAIFLRRLRALDKGGASEDAGVHVLMRYTLRLLTSQQFQRATALLCAMEYLRRKNPGLLGKRHFAIGIWVGGTPNRREAARKALRHLQQNGESGEDNIVVLEKCPWCRAELGVGASKVGQQYPVHGYESRPSPAGVETVVARCPDPLCDFHQKLPVEFVDEDIYEQSPGSNPVSLLIGTVDKFAMLAYRPEARAIFGRGKDGSQQVSPPGLILQDELHLISGPLGSMVGIYETVIQELCTDRRHGTSVPPKIVTSTATIRRYRDQVRDVFGRKAVSLFPPPGLTSSDSFFARVALDAQGRPLRGRVYVGVHAPALGSSQTAQVRTFSALLQESLAYAPDQRDPWWTLLLFYNSLRELGGALTLFHSDIPGYLEALRRRLEQTTPGARRLWKLIELTGRLENDEVTSALSALEVEAGRPGQAVDACLASNIIEVGVDIDRLSLMAVVGQPKTTAQYIQVTGRVGRRWQERPGLVVTIYSASKPRDRSHFEKFRTYHERLYAQVEPTSVTPFSQPALLRALHAIMAIYVRQTGDMRQIETPSKVPYALLEKLRDITLARAGLVDGSEVETVNAIFQRRISEWERWSPSLWNSWGVEEDPPLLRWPGKYAPPDFVARSWVTPSSMRNVDAECQVEISSRFLDSPTSASAGKVRTDE</sequence>
<protein>
    <submittedName>
        <fullName evidence="3">Helicase-related protein</fullName>
    </submittedName>
</protein>
<dbReference type="Gene3D" id="3.40.50.300">
    <property type="entry name" value="P-loop containing nucleotide triphosphate hydrolases"/>
    <property type="match status" value="1"/>
</dbReference>
<feature type="compositionally biased region" description="Basic and acidic residues" evidence="1">
    <location>
        <begin position="32"/>
        <end position="49"/>
    </location>
</feature>
<organism evidence="3 4">
    <name type="scientific">Archangium lansingense</name>
    <dbReference type="NCBI Taxonomy" id="2995310"/>
    <lineage>
        <taxon>Bacteria</taxon>
        <taxon>Pseudomonadati</taxon>
        <taxon>Myxococcota</taxon>
        <taxon>Myxococcia</taxon>
        <taxon>Myxococcales</taxon>
        <taxon>Cystobacterineae</taxon>
        <taxon>Archangiaceae</taxon>
        <taxon>Archangium</taxon>
    </lineage>
</organism>
<dbReference type="SUPFAM" id="SSF52540">
    <property type="entry name" value="P-loop containing nucleoside triphosphate hydrolases"/>
    <property type="match status" value="1"/>
</dbReference>
<evidence type="ECO:0000313" key="3">
    <source>
        <dbReference type="EMBL" id="MCY1074830.1"/>
    </source>
</evidence>
<dbReference type="CDD" id="cd18785">
    <property type="entry name" value="SF2_C"/>
    <property type="match status" value="1"/>
</dbReference>
<dbReference type="EMBL" id="JAPNKA010000001">
    <property type="protein sequence ID" value="MCY1074830.1"/>
    <property type="molecule type" value="Genomic_DNA"/>
</dbReference>
<proteinExistence type="predicted"/>
<feature type="region of interest" description="Disordered" evidence="1">
    <location>
        <begin position="1"/>
        <end position="52"/>
    </location>
</feature>
<reference evidence="3 4" key="1">
    <citation type="submission" date="2022-11" db="EMBL/GenBank/DDBJ databases">
        <title>Minimal conservation of predation-associated metabolite biosynthetic gene clusters underscores biosynthetic potential of Myxococcota including descriptions for ten novel species: Archangium lansinium sp. nov., Myxococcus landrumus sp. nov., Nannocystis bai.</title>
        <authorList>
            <person name="Ahearne A."/>
            <person name="Stevens C."/>
            <person name="Phillips K."/>
        </authorList>
    </citation>
    <scope>NUCLEOTIDE SEQUENCE [LARGE SCALE GENOMIC DNA]</scope>
    <source>
        <strain evidence="3 4">MIWBW</strain>
    </source>
</reference>
<keyword evidence="3" id="KW-0067">ATP-binding</keyword>
<name>A0ABT3ZZM7_9BACT</name>
<comment type="caution">
    <text evidence="3">The sequence shown here is derived from an EMBL/GenBank/DDBJ whole genome shotgun (WGS) entry which is preliminary data.</text>
</comment>
<evidence type="ECO:0000259" key="2">
    <source>
        <dbReference type="PROSITE" id="PS51194"/>
    </source>
</evidence>
<accession>A0ABT3ZZM7</accession>
<dbReference type="PROSITE" id="PS51194">
    <property type="entry name" value="HELICASE_CTER"/>
    <property type="match status" value="1"/>
</dbReference>
<dbReference type="GO" id="GO:0004386">
    <property type="term" value="F:helicase activity"/>
    <property type="evidence" value="ECO:0007669"/>
    <property type="project" value="UniProtKB-KW"/>
</dbReference>
<feature type="compositionally biased region" description="Polar residues" evidence="1">
    <location>
        <begin position="7"/>
        <end position="16"/>
    </location>
</feature>
<dbReference type="InterPro" id="IPR027417">
    <property type="entry name" value="P-loop_NTPase"/>
</dbReference>
<dbReference type="RefSeq" id="WP_267533786.1">
    <property type="nucleotide sequence ID" value="NZ_JAPNKA010000001.1"/>
</dbReference>
<evidence type="ECO:0000313" key="4">
    <source>
        <dbReference type="Proteomes" id="UP001207654"/>
    </source>
</evidence>
<keyword evidence="3" id="KW-0547">Nucleotide-binding</keyword>
<evidence type="ECO:0000256" key="1">
    <source>
        <dbReference type="SAM" id="MobiDB-lite"/>
    </source>
</evidence>
<keyword evidence="4" id="KW-1185">Reference proteome</keyword>
<dbReference type="SMART" id="SM00490">
    <property type="entry name" value="HELICc"/>
    <property type="match status" value="1"/>
</dbReference>
<keyword evidence="3" id="KW-0347">Helicase</keyword>
<dbReference type="Proteomes" id="UP001207654">
    <property type="component" value="Unassembled WGS sequence"/>
</dbReference>